<feature type="region of interest" description="Disordered" evidence="5">
    <location>
        <begin position="341"/>
        <end position="365"/>
    </location>
</feature>
<evidence type="ECO:0000259" key="6">
    <source>
        <dbReference type="Pfam" id="PF04829"/>
    </source>
</evidence>
<feature type="region of interest" description="Disordered" evidence="5">
    <location>
        <begin position="1"/>
        <end position="23"/>
    </location>
</feature>
<evidence type="ECO:0000313" key="11">
    <source>
        <dbReference type="Proteomes" id="UP001176478"/>
    </source>
</evidence>
<dbReference type="Proteomes" id="UP001156701">
    <property type="component" value="Unassembled WGS sequence"/>
</dbReference>
<dbReference type="InterPro" id="IPR006914">
    <property type="entry name" value="VENN_dom"/>
</dbReference>
<feature type="compositionally biased region" description="Polar residues" evidence="5">
    <location>
        <begin position="193"/>
        <end position="212"/>
    </location>
</feature>
<gene>
    <name evidence="8" type="ORF">P7V44_11555</name>
    <name evidence="9" type="ORF">Q5E86_12195</name>
</gene>
<evidence type="ECO:0000259" key="7">
    <source>
        <dbReference type="Pfam" id="PF13930"/>
    </source>
</evidence>
<feature type="compositionally biased region" description="Low complexity" evidence="5">
    <location>
        <begin position="183"/>
        <end position="192"/>
    </location>
</feature>
<proteinExistence type="predicted"/>
<evidence type="ECO:0000256" key="4">
    <source>
        <dbReference type="ARBA" id="ARBA00023026"/>
    </source>
</evidence>
<dbReference type="EMBL" id="JAUQTG010000006">
    <property type="protein sequence ID" value="MDO7857087.1"/>
    <property type="molecule type" value="Genomic_DNA"/>
</dbReference>
<reference evidence="9" key="2">
    <citation type="submission" date="2023-07" db="EMBL/GenBank/DDBJ databases">
        <authorList>
            <person name="Yang W."/>
            <person name="Chen J."/>
            <person name="Ji P."/>
            <person name="Hu F."/>
        </authorList>
    </citation>
    <scope>NUCLEOTIDE SEQUENCE</scope>
    <source>
        <strain evidence="9">CRE-138-0111</strain>
    </source>
</reference>
<feature type="region of interest" description="Disordered" evidence="5">
    <location>
        <begin position="887"/>
        <end position="937"/>
    </location>
</feature>
<dbReference type="Pfam" id="PF13332">
    <property type="entry name" value="Fil_haemagg_2"/>
    <property type="match status" value="2"/>
</dbReference>
<feature type="compositionally biased region" description="Polar residues" evidence="5">
    <location>
        <begin position="902"/>
        <end position="911"/>
    </location>
</feature>
<accession>A0AA42JYX8</accession>
<evidence type="ECO:0000256" key="5">
    <source>
        <dbReference type="SAM" id="MobiDB-lite"/>
    </source>
</evidence>
<dbReference type="Pfam" id="PF13930">
    <property type="entry name" value="Endonuclea_NS_2"/>
    <property type="match status" value="1"/>
</dbReference>
<dbReference type="GO" id="GO:0090729">
    <property type="term" value="F:toxin activity"/>
    <property type="evidence" value="ECO:0007669"/>
    <property type="project" value="UniProtKB-KW"/>
</dbReference>
<dbReference type="InterPro" id="IPR044927">
    <property type="entry name" value="Endonuclea_NS_2"/>
</dbReference>
<feature type="region of interest" description="Disordered" evidence="5">
    <location>
        <begin position="182"/>
        <end position="226"/>
    </location>
</feature>
<dbReference type="EMBL" id="JARRYG010000011">
    <property type="protein sequence ID" value="MDG4696876.1"/>
    <property type="molecule type" value="Genomic_DNA"/>
</dbReference>
<dbReference type="InterPro" id="IPR044929">
    <property type="entry name" value="DNA/RNA_non-sp_Endonuclease_sf"/>
</dbReference>
<comment type="caution">
    <text evidence="8">The sequence shown here is derived from an EMBL/GenBank/DDBJ whole genome shotgun (WGS) entry which is preliminary data.</text>
</comment>
<comment type="subcellular location">
    <subcellularLocation>
        <location evidence="1">Target cell</location>
        <location evidence="1">Target cell cytoplasm</location>
    </subcellularLocation>
</comment>
<keyword evidence="11" id="KW-1185">Reference proteome</keyword>
<evidence type="ECO:0000313" key="9">
    <source>
        <dbReference type="EMBL" id="MDO7857087.1"/>
    </source>
</evidence>
<name>A0AA42JYX8_9GAMM</name>
<dbReference type="GO" id="GO:0003824">
    <property type="term" value="F:catalytic activity"/>
    <property type="evidence" value="ECO:0007669"/>
    <property type="project" value="UniProtKB-ARBA"/>
</dbReference>
<feature type="compositionally biased region" description="Low complexity" evidence="5">
    <location>
        <begin position="351"/>
        <end position="361"/>
    </location>
</feature>
<evidence type="ECO:0000256" key="1">
    <source>
        <dbReference type="ARBA" id="ARBA00004219"/>
    </source>
</evidence>
<dbReference type="InterPro" id="IPR044925">
    <property type="entry name" value="His-Me_finger_sf"/>
</dbReference>
<dbReference type="Proteomes" id="UP001176478">
    <property type="component" value="Unassembled WGS sequence"/>
</dbReference>
<dbReference type="Pfam" id="PF04829">
    <property type="entry name" value="PT-VENN"/>
    <property type="match status" value="1"/>
</dbReference>
<dbReference type="Gene3D" id="3.40.570.10">
    <property type="entry name" value="Extracellular Endonuclease, subunit A"/>
    <property type="match status" value="1"/>
</dbReference>
<protein>
    <submittedName>
        <fullName evidence="8">Hemagglutinin repeat-containing protein</fullName>
    </submittedName>
</protein>
<keyword evidence="2" id="KW-0800">Toxin</keyword>
<evidence type="ECO:0000256" key="3">
    <source>
        <dbReference type="ARBA" id="ARBA00022913"/>
    </source>
</evidence>
<feature type="domain" description="VENN motif-containing" evidence="6">
    <location>
        <begin position="704"/>
        <end position="754"/>
    </location>
</feature>
<evidence type="ECO:0000313" key="8">
    <source>
        <dbReference type="EMBL" id="MDG4696876.1"/>
    </source>
</evidence>
<sequence length="1075" mass="111925">MNVTTSDEALHETHVSKTKKSGLMSSGGLGFTVGSTSQKVTTETDSNQKKGSVIGSTAGDVNLTAGGSANIHGSDVIAAKDINVTGSDVSITAAENSRTDITTVESKSSGLTVSLGGTAGSLLDGMAQTAKSAKQEDDGQLAALKGMKAGLQGVQAQQAGELAGLKEGGSVADAFGVNVSYGSSSSKSTTKTQQNTASGSSLSAGDNVNLTATGKKEGSQGNLTVQGSQVDAGKNITLTAKNDINLTSATNTQTVNGKNESKGSSIGAGISTGGWNVNASVNKGNGFEKGNSQFYTDTEVNAGKQLTLNSGKDTTLTGAQVSGESVKANVGGDLTLSSQQATDKYDSKQQSGSVSGSIGSGLNTTASVNANKTEMHSDYQSVDKQTGINAGKGGFDITVGEHTQLDGAVISSTAEADKNTLDTGTLGFGDIKNKAEYKVDSQSGGFSTGGTPFEDQLMGNAAGSLLTNVNNKGKDSNTTHAAVSEGNIVIRDKDNQKQDVSELSRDTDNAHEKLNTIFDKEKEQKRIEKTQLVGELGKQITDIAVTNERIEATKNERKNFDKTPMTDDERKKAIASIKDPNLKGDETAIRNAVLNDRIEKAVQGSEWGVGGDNRRIVESGTALIQGLVSGDVNKAVANASAPYIANQIAKNIGEENKAGRLAAHGIANVALALAKGENAGAQSLGAMTGEAMGMLSVELYGKTVGELTEDEKATVSAFASLAAGIAGGLVGGDTSSAGNAAEAGKTTVENNQLSGKDVLNMQNELEVAEKEGKDTQPIYEKYGALSEKQREEAIAKECSNNVYCSLAAWEMMNTGSEQANSKLVAIFSKLSPEEQAKFNAFVNAENAESAHAIYQSLPTSVRVALQGKEILDSAGIRGAATGSGGISALGIRGKGNKEKEQSNSSQKNPSSTEHKVVEIKSGGKGDWNKQLNKPEPNTVYNVDGNNTYKTDSRGRVQSVEAKLSLNTNDRNSYQQCKAGKCGVAGDEGGHLIATRFNGPGEKLNIVPMNSNLNRGEWKKMENLWADALKNNKQVNVKIEPVYSGQSGRPSSFNVTYKIGNERPVERTFINDSGGK</sequence>
<dbReference type="SUPFAM" id="SSF54060">
    <property type="entry name" value="His-Me finger endonucleases"/>
    <property type="match status" value="1"/>
</dbReference>
<keyword evidence="3" id="KW-1266">Target cell cytoplasm</keyword>
<feature type="compositionally biased region" description="Basic and acidic residues" evidence="5">
    <location>
        <begin position="912"/>
        <end position="927"/>
    </location>
</feature>
<evidence type="ECO:0000313" key="10">
    <source>
        <dbReference type="Proteomes" id="UP001156701"/>
    </source>
</evidence>
<feature type="domain" description="Type VII secretion system protein EssD-like" evidence="7">
    <location>
        <begin position="936"/>
        <end position="1059"/>
    </location>
</feature>
<dbReference type="RefSeq" id="WP_247603828.1">
    <property type="nucleotide sequence ID" value="NZ_JBKQFY010000006.1"/>
</dbReference>
<keyword evidence="4" id="KW-0843">Virulence</keyword>
<reference evidence="8" key="1">
    <citation type="submission" date="2023-03" db="EMBL/GenBank/DDBJ databases">
        <title>a new species belonging to Providencia genus.</title>
        <authorList>
            <person name="Yang W."/>
            <person name="Hu F."/>
            <person name="Shen S."/>
            <person name="Ding L."/>
            <person name="Yin D."/>
        </authorList>
    </citation>
    <scope>NUCLEOTIDE SEQUENCE</scope>
    <source>
        <strain evidence="8">CRE-3FA-0001</strain>
    </source>
</reference>
<evidence type="ECO:0000256" key="2">
    <source>
        <dbReference type="ARBA" id="ARBA00022656"/>
    </source>
</evidence>
<dbReference type="InterPro" id="IPR025157">
    <property type="entry name" value="Hemagglutinin_rpt"/>
</dbReference>
<organism evidence="8 10">
    <name type="scientific">Providencia huashanensis</name>
    <dbReference type="NCBI Taxonomy" id="3037798"/>
    <lineage>
        <taxon>Bacteria</taxon>
        <taxon>Pseudomonadati</taxon>
        <taxon>Pseudomonadota</taxon>
        <taxon>Gammaproteobacteria</taxon>
        <taxon>Enterobacterales</taxon>
        <taxon>Morganellaceae</taxon>
        <taxon>Providencia</taxon>
    </lineage>
</organism>
<dbReference type="AlphaFoldDB" id="A0AA42JYX8"/>
<reference evidence="9" key="3">
    <citation type="journal article" date="2024" name="Int. J. Antimicrob. Agents">
        <title>Identification of a novel Providencia species showing multi-drug-resistant in three patients with hospital-acquired infection.</title>
        <authorList>
            <person name="Yang W."/>
            <person name="Chen J."/>
            <person name="Yang F."/>
            <person name="Ji P."/>
            <person name="Shen S."/>
            <person name="Yin D."/>
            <person name="Hu F."/>
        </authorList>
    </citation>
    <scope>NUCLEOTIDE SEQUENCE</scope>
    <source>
        <strain evidence="9">CRE-138-0111</strain>
    </source>
</reference>